<gene>
    <name evidence="2" type="ORF">AFUS01_LOCUS21133</name>
</gene>
<comment type="caution">
    <text evidence="2">The sequence shown here is derived from an EMBL/GenBank/DDBJ whole genome shotgun (WGS) entry which is preliminary data.</text>
</comment>
<reference evidence="2" key="1">
    <citation type="submission" date="2021-06" db="EMBL/GenBank/DDBJ databases">
        <authorList>
            <person name="Hodson N. C."/>
            <person name="Mongue J. A."/>
            <person name="Jaron S. K."/>
        </authorList>
    </citation>
    <scope>NUCLEOTIDE SEQUENCE</scope>
</reference>
<organism evidence="2 3">
    <name type="scientific">Allacma fusca</name>
    <dbReference type="NCBI Taxonomy" id="39272"/>
    <lineage>
        <taxon>Eukaryota</taxon>
        <taxon>Metazoa</taxon>
        <taxon>Ecdysozoa</taxon>
        <taxon>Arthropoda</taxon>
        <taxon>Hexapoda</taxon>
        <taxon>Collembola</taxon>
        <taxon>Symphypleona</taxon>
        <taxon>Sminthuridae</taxon>
        <taxon>Allacma</taxon>
    </lineage>
</organism>
<feature type="chain" id="PRO_5035257666" evidence="1">
    <location>
        <begin position="24"/>
        <end position="153"/>
    </location>
</feature>
<evidence type="ECO:0000313" key="2">
    <source>
        <dbReference type="EMBL" id="CAG7732632.1"/>
    </source>
</evidence>
<feature type="signal peptide" evidence="1">
    <location>
        <begin position="1"/>
        <end position="23"/>
    </location>
</feature>
<keyword evidence="3" id="KW-1185">Reference proteome</keyword>
<dbReference type="EMBL" id="CAJVCH010234984">
    <property type="protein sequence ID" value="CAG7732632.1"/>
    <property type="molecule type" value="Genomic_DNA"/>
</dbReference>
<name>A0A8J2PAR6_9HEXA</name>
<evidence type="ECO:0000313" key="3">
    <source>
        <dbReference type="Proteomes" id="UP000708208"/>
    </source>
</evidence>
<accession>A0A8J2PAR6</accession>
<protein>
    <submittedName>
        <fullName evidence="2">Uncharacterized protein</fullName>
    </submittedName>
</protein>
<dbReference type="Proteomes" id="UP000708208">
    <property type="component" value="Unassembled WGS sequence"/>
</dbReference>
<dbReference type="AlphaFoldDB" id="A0A8J2PAR6"/>
<keyword evidence="1" id="KW-0732">Signal</keyword>
<sequence length="153" mass="17154">MLRVLFQLILASFIMSKIRNTVGNLIDGGAYRMQNVASGLYMTTQPSLGGNIRLAYVKTDTWVNSKEQNWGIEFYSNDRTMTPASIRENNVTLETNPGSSFLTSVLYHITPVSSVEYQIKNKKKQLCLIDLAGVVSLSVCEGQSSIWKFYRNG</sequence>
<evidence type="ECO:0000256" key="1">
    <source>
        <dbReference type="SAM" id="SignalP"/>
    </source>
</evidence>
<proteinExistence type="predicted"/>